<dbReference type="Proteomes" id="UP001550628">
    <property type="component" value="Unassembled WGS sequence"/>
</dbReference>
<comment type="caution">
    <text evidence="2">The sequence shown here is derived from an EMBL/GenBank/DDBJ whole genome shotgun (WGS) entry which is preliminary data.</text>
</comment>
<keyword evidence="3" id="KW-1185">Reference proteome</keyword>
<evidence type="ECO:0000313" key="2">
    <source>
        <dbReference type="EMBL" id="MEU1955644.1"/>
    </source>
</evidence>
<evidence type="ECO:0000259" key="1">
    <source>
        <dbReference type="Pfam" id="PF06527"/>
    </source>
</evidence>
<dbReference type="EMBL" id="JBEYBF010000026">
    <property type="protein sequence ID" value="MEU1955644.1"/>
    <property type="molecule type" value="Genomic_DNA"/>
</dbReference>
<dbReference type="InterPro" id="IPR009492">
    <property type="entry name" value="TniQ"/>
</dbReference>
<dbReference type="RefSeq" id="WP_356959718.1">
    <property type="nucleotide sequence ID" value="NZ_JBEYBD010000033.1"/>
</dbReference>
<name>A0ABV2WXM1_9NOCA</name>
<reference evidence="2 3" key="1">
    <citation type="submission" date="2024-06" db="EMBL/GenBank/DDBJ databases">
        <title>The Natural Products Discovery Center: Release of the First 8490 Sequenced Strains for Exploring Actinobacteria Biosynthetic Diversity.</title>
        <authorList>
            <person name="Kalkreuter E."/>
            <person name="Kautsar S.A."/>
            <person name="Yang D."/>
            <person name="Bader C.D."/>
            <person name="Teijaro C.N."/>
            <person name="Fluegel L."/>
            <person name="Davis C.M."/>
            <person name="Simpson J.R."/>
            <person name="Lauterbach L."/>
            <person name="Steele A.D."/>
            <person name="Gui C."/>
            <person name="Meng S."/>
            <person name="Li G."/>
            <person name="Viehrig K."/>
            <person name="Ye F."/>
            <person name="Su P."/>
            <person name="Kiefer A.F."/>
            <person name="Nichols A."/>
            <person name="Cepeda A.J."/>
            <person name="Yan W."/>
            <person name="Fan B."/>
            <person name="Jiang Y."/>
            <person name="Adhikari A."/>
            <person name="Zheng C.-J."/>
            <person name="Schuster L."/>
            <person name="Cowan T.M."/>
            <person name="Smanski M.J."/>
            <person name="Chevrette M.G."/>
            <person name="De Carvalho L.P.S."/>
            <person name="Shen B."/>
        </authorList>
    </citation>
    <scope>NUCLEOTIDE SEQUENCE [LARGE SCALE GENOMIC DNA]</scope>
    <source>
        <strain evidence="2 3">NPDC019708</strain>
    </source>
</reference>
<organism evidence="2 3">
    <name type="scientific">Nocardia rhamnosiphila</name>
    <dbReference type="NCBI Taxonomy" id="426716"/>
    <lineage>
        <taxon>Bacteria</taxon>
        <taxon>Bacillati</taxon>
        <taxon>Actinomycetota</taxon>
        <taxon>Actinomycetes</taxon>
        <taxon>Mycobacteriales</taxon>
        <taxon>Nocardiaceae</taxon>
        <taxon>Nocardia</taxon>
    </lineage>
</organism>
<gene>
    <name evidence="2" type="ORF">ABZ510_27785</name>
</gene>
<dbReference type="Pfam" id="PF06527">
    <property type="entry name" value="TniQ"/>
    <property type="match status" value="1"/>
</dbReference>
<protein>
    <submittedName>
        <fullName evidence="2">TniQ family protein</fullName>
    </submittedName>
</protein>
<accession>A0ABV2WXM1</accession>
<feature type="domain" description="TniQ" evidence="1">
    <location>
        <begin position="5"/>
        <end position="94"/>
    </location>
</feature>
<evidence type="ECO:0000313" key="3">
    <source>
        <dbReference type="Proteomes" id="UP001550628"/>
    </source>
</evidence>
<proteinExistence type="predicted"/>
<sequence>MRRWPLHPEPQPLEALISSLSRLATTYSMPHEALLATLDIADLPRDLDHDPPWKLLQALAERTGVTVDVLSSITMVGLVRTVTDTIWARESQRQQVFESYVRQHSIRIVISASPVGDPHLC</sequence>